<evidence type="ECO:0000313" key="2">
    <source>
        <dbReference type="Proteomes" id="UP001172911"/>
    </source>
</evidence>
<keyword evidence="2" id="KW-1185">Reference proteome</keyword>
<proteinExistence type="predicted"/>
<dbReference type="GO" id="GO:0003677">
    <property type="term" value="F:DNA binding"/>
    <property type="evidence" value="ECO:0007669"/>
    <property type="project" value="InterPro"/>
</dbReference>
<organism evidence="1 2">
    <name type="scientific">Desulforamulus aquiferis</name>
    <dbReference type="NCBI Taxonomy" id="1397668"/>
    <lineage>
        <taxon>Bacteria</taxon>
        <taxon>Bacillati</taxon>
        <taxon>Bacillota</taxon>
        <taxon>Clostridia</taxon>
        <taxon>Eubacteriales</taxon>
        <taxon>Peptococcaceae</taxon>
        <taxon>Desulforamulus</taxon>
    </lineage>
</organism>
<protein>
    <submittedName>
        <fullName evidence="1">Arsenite efflux transporter metallochaperone ArsD</fullName>
    </submittedName>
</protein>
<sequence>MKIEFYEPPMCCPTGICGPSVDEKLVKLVENIDTLKKKYTGLEIERYMMTQQPSKFKENDSVYKLVKEQGKDVLPIATFNGEVIKTGGYPTLDEMEKIIQKS</sequence>
<gene>
    <name evidence="1" type="primary">arsD</name>
    <name evidence="1" type="ORF">P6N53_05150</name>
</gene>
<dbReference type="RefSeq" id="WP_304541673.1">
    <property type="nucleotide sequence ID" value="NZ_JARPTC010000006.1"/>
</dbReference>
<comment type="caution">
    <text evidence="1">The sequence shown here is derived from an EMBL/GenBank/DDBJ whole genome shotgun (WGS) entry which is preliminary data.</text>
</comment>
<dbReference type="Proteomes" id="UP001172911">
    <property type="component" value="Unassembled WGS sequence"/>
</dbReference>
<reference evidence="1" key="2">
    <citation type="submission" date="2023-03" db="EMBL/GenBank/DDBJ databases">
        <authorList>
            <person name="Zhang Z."/>
        </authorList>
    </citation>
    <scope>NUCLEOTIDE SEQUENCE</scope>
    <source>
        <strain evidence="1">DSA</strain>
    </source>
</reference>
<reference evidence="1" key="1">
    <citation type="journal article" date="2023" name="J. Hazard. Mater.">
        <title>Anaerobic biodegradation of pyrene and benzo[a]pyrene by a new sulfate-reducing Desulforamulus aquiferis strain DSA.</title>
        <authorList>
            <person name="Zhang Z."/>
            <person name="Sun J."/>
            <person name="Gong X."/>
            <person name="Wang C."/>
            <person name="Wang H."/>
        </authorList>
    </citation>
    <scope>NUCLEOTIDE SEQUENCE</scope>
    <source>
        <strain evidence="1">DSA</strain>
    </source>
</reference>
<name>A0AAW7ZA71_9FIRM</name>
<dbReference type="Gene3D" id="3.40.30.10">
    <property type="entry name" value="Glutaredoxin"/>
    <property type="match status" value="1"/>
</dbReference>
<dbReference type="AlphaFoldDB" id="A0AAW7ZA71"/>
<accession>A0AAW7ZA71</accession>
<evidence type="ECO:0000313" key="1">
    <source>
        <dbReference type="EMBL" id="MDO7786608.1"/>
    </source>
</evidence>
<dbReference type="EMBL" id="JARPTC010000006">
    <property type="protein sequence ID" value="MDO7786608.1"/>
    <property type="molecule type" value="Genomic_DNA"/>
</dbReference>
<dbReference type="InterPro" id="IPR010712">
    <property type="entry name" value="Arsenical-R_ArsD"/>
</dbReference>
<dbReference type="NCBIfam" id="NF033727">
    <property type="entry name" value="chaperon_ArsD"/>
    <property type="match status" value="1"/>
</dbReference>
<dbReference type="Pfam" id="PF06953">
    <property type="entry name" value="ArsD"/>
    <property type="match status" value="1"/>
</dbReference>
<dbReference type="GO" id="GO:0045892">
    <property type="term" value="P:negative regulation of DNA-templated transcription"/>
    <property type="evidence" value="ECO:0007669"/>
    <property type="project" value="InterPro"/>
</dbReference>
<dbReference type="GO" id="GO:0046685">
    <property type="term" value="P:response to arsenic-containing substance"/>
    <property type="evidence" value="ECO:0007669"/>
    <property type="project" value="InterPro"/>
</dbReference>